<protein>
    <recommendedName>
        <fullName evidence="1">Peptidase M28 domain-containing protein</fullName>
    </recommendedName>
</protein>
<name>A0ABP9DPV9_9BACT</name>
<dbReference type="PROSITE" id="PS51257">
    <property type="entry name" value="PROKAR_LIPOPROTEIN"/>
    <property type="match status" value="1"/>
</dbReference>
<accession>A0ABP9DPV9</accession>
<evidence type="ECO:0000259" key="1">
    <source>
        <dbReference type="Pfam" id="PF04389"/>
    </source>
</evidence>
<organism evidence="2 3">
    <name type="scientific">Algivirga pacifica</name>
    <dbReference type="NCBI Taxonomy" id="1162670"/>
    <lineage>
        <taxon>Bacteria</taxon>
        <taxon>Pseudomonadati</taxon>
        <taxon>Bacteroidota</taxon>
        <taxon>Cytophagia</taxon>
        <taxon>Cytophagales</taxon>
        <taxon>Flammeovirgaceae</taxon>
        <taxon>Algivirga</taxon>
    </lineage>
</organism>
<reference evidence="3" key="1">
    <citation type="journal article" date="2019" name="Int. J. Syst. Evol. Microbiol.">
        <title>The Global Catalogue of Microorganisms (GCM) 10K type strain sequencing project: providing services to taxonomists for standard genome sequencing and annotation.</title>
        <authorList>
            <consortium name="The Broad Institute Genomics Platform"/>
            <consortium name="The Broad Institute Genome Sequencing Center for Infectious Disease"/>
            <person name="Wu L."/>
            <person name="Ma J."/>
        </authorList>
    </citation>
    <scope>NUCLEOTIDE SEQUENCE [LARGE SCALE GENOMIC DNA]</scope>
    <source>
        <strain evidence="3">JCM 18326</strain>
    </source>
</reference>
<dbReference type="InterPro" id="IPR046450">
    <property type="entry name" value="PA_dom_sf"/>
</dbReference>
<evidence type="ECO:0000313" key="3">
    <source>
        <dbReference type="Proteomes" id="UP001500298"/>
    </source>
</evidence>
<dbReference type="RefSeq" id="WP_345375240.1">
    <property type="nucleotide sequence ID" value="NZ_BAABJX010000070.1"/>
</dbReference>
<dbReference type="InterPro" id="IPR045175">
    <property type="entry name" value="M28_fam"/>
</dbReference>
<dbReference type="PANTHER" id="PTHR12147:SF26">
    <property type="entry name" value="PEPTIDASE M28 DOMAIN-CONTAINING PROTEIN"/>
    <property type="match status" value="1"/>
</dbReference>
<dbReference type="PANTHER" id="PTHR12147">
    <property type="entry name" value="METALLOPEPTIDASE M28 FAMILY MEMBER"/>
    <property type="match status" value="1"/>
</dbReference>
<gene>
    <name evidence="2" type="ORF">GCM10023331_40710</name>
</gene>
<dbReference type="SUPFAM" id="SSF53187">
    <property type="entry name" value="Zn-dependent exopeptidases"/>
    <property type="match status" value="1"/>
</dbReference>
<feature type="domain" description="Peptidase M28" evidence="1">
    <location>
        <begin position="284"/>
        <end position="492"/>
    </location>
</feature>
<dbReference type="Gene3D" id="3.50.30.30">
    <property type="match status" value="1"/>
</dbReference>
<dbReference type="Pfam" id="PF04389">
    <property type="entry name" value="Peptidase_M28"/>
    <property type="match status" value="1"/>
</dbReference>
<dbReference type="Proteomes" id="UP001500298">
    <property type="component" value="Unassembled WGS sequence"/>
</dbReference>
<keyword evidence="3" id="KW-1185">Reference proteome</keyword>
<dbReference type="InterPro" id="IPR007484">
    <property type="entry name" value="Peptidase_M28"/>
</dbReference>
<comment type="caution">
    <text evidence="2">The sequence shown here is derived from an EMBL/GenBank/DDBJ whole genome shotgun (WGS) entry which is preliminary data.</text>
</comment>
<evidence type="ECO:0000313" key="2">
    <source>
        <dbReference type="EMBL" id="GAA4852052.1"/>
    </source>
</evidence>
<sequence length="521" mass="57625">MNKSILTAAALAAFTACQAPKGTQQVSKSPSNILDKEIVSKYMNTITPEDLKEHLMTFASDEFEGRETGERGQKVAADYLTKFYFEQGLAGPVAGVPNPYLQKFTLNSVQVNDYTVETKHHKGENFEDFVAYGNFNAEAIDTEYVFLGTGTEADFSTLSMEGKVAVILDASEGKRSDTRAKITLAKSKGAKAIMIVMGSDQEFASRAKFFRQYSAKPSLSFDDAKSSDFGILFSSPKGVKKLFGLGEDVSLAEVASSQEFKAANYVVEGKLGAKLNVGKVHTENVMAFMEGTDLKDEVVVISSHYDHVGINDGEVYNGADDDGSGTTGVLEIAEAFVTAAKEGYRPRRSVLFLNFTGEEKGLLGSEYYSDNPIIPLEKTIVDLNVDMIGRIDEAHKDNPNFIYIIGSDMLSSGLHQLHEEVAKEAVPNIELDYKYNDKNDPNRFYYRSDHYNFAKHNIPVIFYFNGTHEDYHQATDTPDKIAYEQQALRAKLIFATAWEIANRNEKPVVDKAPAESEAKQN</sequence>
<dbReference type="Gene3D" id="3.40.630.10">
    <property type="entry name" value="Zn peptidases"/>
    <property type="match status" value="1"/>
</dbReference>
<dbReference type="SUPFAM" id="SSF52025">
    <property type="entry name" value="PA domain"/>
    <property type="match status" value="1"/>
</dbReference>
<proteinExistence type="predicted"/>
<dbReference type="EMBL" id="BAABJX010000070">
    <property type="protein sequence ID" value="GAA4852052.1"/>
    <property type="molecule type" value="Genomic_DNA"/>
</dbReference>